<evidence type="ECO:0000259" key="8">
    <source>
        <dbReference type="PROSITE" id="PS50850"/>
    </source>
</evidence>
<comment type="subcellular location">
    <subcellularLocation>
        <location evidence="1">Cell membrane</location>
        <topology evidence="1">Multi-pass membrane protein</topology>
    </subcellularLocation>
</comment>
<evidence type="ECO:0000256" key="6">
    <source>
        <dbReference type="ARBA" id="ARBA00023136"/>
    </source>
</evidence>
<dbReference type="SUPFAM" id="SSF103473">
    <property type="entry name" value="MFS general substrate transporter"/>
    <property type="match status" value="1"/>
</dbReference>
<name>A0A4R3KSP6_9SPHI</name>
<feature type="transmembrane region" description="Helical" evidence="7">
    <location>
        <begin position="272"/>
        <end position="290"/>
    </location>
</feature>
<feature type="transmembrane region" description="Helical" evidence="7">
    <location>
        <begin position="25"/>
        <end position="46"/>
    </location>
</feature>
<gene>
    <name evidence="9" type="ORF">EDD80_10576</name>
</gene>
<sequence length="420" mass="46003">MTARKITRNFRLYFYRQKALFHRNYRLFMAGQVLSLTGTWIQRLAMMWLAYQLTGSEFLLGMVAFCEQIPILLLAPLAGVYADRWNKHKALIYIEGFGMLQAILLGILTLAGMVNIWHIMVLSLCLGVINAFEIPIRQAFVVEMVDRNKKALASAIALNSTTFNLSRLVGPSVAGMLISAAGEGWCFLINGISYGAVMISLLLMRVSTSVYYSVSKEDVFSRLREGVRYIASRQGMRNLLLLLAVISFANASLRTLAPVFAQDILHGDAQTLGYLMSAAGVGAITGALYLTNSRSAGTMIRIISSTGILLGISIVCFAFSGMLVFSLLFIAIAGLSQMLHTASTNTLLQLYTDDDKRGRVMSFYTVCLQGTMPLGSLLAGSLAGIIGGPWAMALMGSICLGATFFYRKTRRAQTSPQNRH</sequence>
<keyword evidence="10" id="KW-1185">Reference proteome</keyword>
<organism evidence="9 10">
    <name type="scientific">Anseongella ginsenosidimutans</name>
    <dbReference type="NCBI Taxonomy" id="496056"/>
    <lineage>
        <taxon>Bacteria</taxon>
        <taxon>Pseudomonadati</taxon>
        <taxon>Bacteroidota</taxon>
        <taxon>Sphingobacteriia</taxon>
        <taxon>Sphingobacteriales</taxon>
        <taxon>Sphingobacteriaceae</taxon>
        <taxon>Anseongella</taxon>
    </lineage>
</organism>
<evidence type="ECO:0000256" key="3">
    <source>
        <dbReference type="ARBA" id="ARBA00022475"/>
    </source>
</evidence>
<dbReference type="InterPro" id="IPR036259">
    <property type="entry name" value="MFS_trans_sf"/>
</dbReference>
<dbReference type="GO" id="GO:0005886">
    <property type="term" value="C:plasma membrane"/>
    <property type="evidence" value="ECO:0007669"/>
    <property type="project" value="UniProtKB-SubCell"/>
</dbReference>
<evidence type="ECO:0000256" key="1">
    <source>
        <dbReference type="ARBA" id="ARBA00004651"/>
    </source>
</evidence>
<protein>
    <submittedName>
        <fullName evidence="9">Putative MFS family arabinose efflux permease</fullName>
    </submittedName>
</protein>
<feature type="transmembrane region" description="Helical" evidence="7">
    <location>
        <begin position="90"/>
        <end position="110"/>
    </location>
</feature>
<dbReference type="RefSeq" id="WP_132129061.1">
    <property type="nucleotide sequence ID" value="NZ_CP042432.1"/>
</dbReference>
<feature type="transmembrane region" description="Helical" evidence="7">
    <location>
        <begin position="239"/>
        <end position="260"/>
    </location>
</feature>
<dbReference type="Proteomes" id="UP000295807">
    <property type="component" value="Unassembled WGS sequence"/>
</dbReference>
<dbReference type="EMBL" id="SMAD01000005">
    <property type="protein sequence ID" value="TCS87263.1"/>
    <property type="molecule type" value="Genomic_DNA"/>
</dbReference>
<dbReference type="InterPro" id="IPR020846">
    <property type="entry name" value="MFS_dom"/>
</dbReference>
<dbReference type="GO" id="GO:0022857">
    <property type="term" value="F:transmembrane transporter activity"/>
    <property type="evidence" value="ECO:0007669"/>
    <property type="project" value="InterPro"/>
</dbReference>
<dbReference type="OrthoDB" id="9775268at2"/>
<feature type="transmembrane region" description="Helical" evidence="7">
    <location>
        <begin position="382"/>
        <end position="406"/>
    </location>
</feature>
<evidence type="ECO:0000256" key="7">
    <source>
        <dbReference type="SAM" id="Phobius"/>
    </source>
</evidence>
<feature type="domain" description="Major facilitator superfamily (MFS) profile" evidence="8">
    <location>
        <begin position="19"/>
        <end position="411"/>
    </location>
</feature>
<evidence type="ECO:0000313" key="10">
    <source>
        <dbReference type="Proteomes" id="UP000295807"/>
    </source>
</evidence>
<evidence type="ECO:0000256" key="4">
    <source>
        <dbReference type="ARBA" id="ARBA00022692"/>
    </source>
</evidence>
<evidence type="ECO:0000313" key="9">
    <source>
        <dbReference type="EMBL" id="TCS87263.1"/>
    </source>
</evidence>
<dbReference type="PANTHER" id="PTHR23513:SF11">
    <property type="entry name" value="STAPHYLOFERRIN A TRANSPORTER"/>
    <property type="match status" value="1"/>
</dbReference>
<keyword evidence="3" id="KW-1003">Cell membrane</keyword>
<keyword evidence="2" id="KW-0813">Transport</keyword>
<feature type="transmembrane region" description="Helical" evidence="7">
    <location>
        <begin position="302"/>
        <end position="335"/>
    </location>
</feature>
<comment type="caution">
    <text evidence="9">The sequence shown here is derived from an EMBL/GenBank/DDBJ whole genome shotgun (WGS) entry which is preliminary data.</text>
</comment>
<dbReference type="Gene3D" id="1.20.1250.20">
    <property type="entry name" value="MFS general substrate transporter like domains"/>
    <property type="match status" value="1"/>
</dbReference>
<evidence type="ECO:0000256" key="5">
    <source>
        <dbReference type="ARBA" id="ARBA00022989"/>
    </source>
</evidence>
<keyword evidence="6 7" id="KW-0472">Membrane</keyword>
<dbReference type="PROSITE" id="PS50850">
    <property type="entry name" value="MFS"/>
    <property type="match status" value="1"/>
</dbReference>
<keyword evidence="4 7" id="KW-0812">Transmembrane</keyword>
<accession>A0A4R3KSP6</accession>
<evidence type="ECO:0000256" key="2">
    <source>
        <dbReference type="ARBA" id="ARBA00022448"/>
    </source>
</evidence>
<dbReference type="Pfam" id="PF05977">
    <property type="entry name" value="MFS_3"/>
    <property type="match status" value="1"/>
</dbReference>
<feature type="transmembrane region" description="Helical" evidence="7">
    <location>
        <begin position="192"/>
        <end position="214"/>
    </location>
</feature>
<dbReference type="CDD" id="cd06173">
    <property type="entry name" value="MFS_MefA_like"/>
    <property type="match status" value="1"/>
</dbReference>
<keyword evidence="5 7" id="KW-1133">Transmembrane helix</keyword>
<reference evidence="9 10" key="1">
    <citation type="submission" date="2019-03" db="EMBL/GenBank/DDBJ databases">
        <title>Genomic Encyclopedia of Type Strains, Phase IV (KMG-IV): sequencing the most valuable type-strain genomes for metagenomic binning, comparative biology and taxonomic classification.</title>
        <authorList>
            <person name="Goeker M."/>
        </authorList>
    </citation>
    <scope>NUCLEOTIDE SEQUENCE [LARGE SCALE GENOMIC DNA]</scope>
    <source>
        <strain evidence="9 10">DSM 21100</strain>
    </source>
</reference>
<proteinExistence type="predicted"/>
<feature type="transmembrane region" description="Helical" evidence="7">
    <location>
        <begin position="58"/>
        <end position="78"/>
    </location>
</feature>
<dbReference type="InterPro" id="IPR010290">
    <property type="entry name" value="TM_effector"/>
</dbReference>
<dbReference type="PANTHER" id="PTHR23513">
    <property type="entry name" value="INTEGRAL MEMBRANE EFFLUX PROTEIN-RELATED"/>
    <property type="match status" value="1"/>
</dbReference>
<dbReference type="AlphaFoldDB" id="A0A4R3KSP6"/>